<dbReference type="PANTHER" id="PTHR30250">
    <property type="entry name" value="PST FAMILY PREDICTED COLANIC ACID TRANSPORTER"/>
    <property type="match status" value="1"/>
</dbReference>
<evidence type="ECO:0000256" key="1">
    <source>
        <dbReference type="ARBA" id="ARBA00004651"/>
    </source>
</evidence>
<feature type="transmembrane region" description="Helical" evidence="6">
    <location>
        <begin position="275"/>
        <end position="302"/>
    </location>
</feature>
<keyword evidence="2" id="KW-1003">Cell membrane</keyword>
<evidence type="ECO:0000256" key="2">
    <source>
        <dbReference type="ARBA" id="ARBA00022475"/>
    </source>
</evidence>
<feature type="transmembrane region" description="Helical" evidence="6">
    <location>
        <begin position="236"/>
        <end position="255"/>
    </location>
</feature>
<keyword evidence="5 6" id="KW-0472">Membrane</keyword>
<comment type="subcellular location">
    <subcellularLocation>
        <location evidence="1">Cell membrane</location>
        <topology evidence="1">Multi-pass membrane protein</topology>
    </subcellularLocation>
</comment>
<dbReference type="EMBL" id="JAMQJY010000001">
    <property type="protein sequence ID" value="MCM2675840.1"/>
    <property type="molecule type" value="Genomic_DNA"/>
</dbReference>
<evidence type="ECO:0000313" key="7">
    <source>
        <dbReference type="EMBL" id="MCM2675840.1"/>
    </source>
</evidence>
<dbReference type="RefSeq" id="WP_251607112.1">
    <property type="nucleotide sequence ID" value="NZ_JAMQJY010000001.1"/>
</dbReference>
<proteinExistence type="predicted"/>
<keyword evidence="8" id="KW-1185">Reference proteome</keyword>
<feature type="transmembrane region" description="Helical" evidence="6">
    <location>
        <begin position="344"/>
        <end position="362"/>
    </location>
</feature>
<dbReference type="Proteomes" id="UP001203665">
    <property type="component" value="Unassembled WGS sequence"/>
</dbReference>
<feature type="transmembrane region" description="Helical" evidence="6">
    <location>
        <begin position="196"/>
        <end position="215"/>
    </location>
</feature>
<feature type="transmembrane region" description="Helical" evidence="6">
    <location>
        <begin position="163"/>
        <end position="184"/>
    </location>
</feature>
<keyword evidence="4 6" id="KW-1133">Transmembrane helix</keyword>
<dbReference type="PANTHER" id="PTHR30250:SF11">
    <property type="entry name" value="O-ANTIGEN TRANSPORTER-RELATED"/>
    <property type="match status" value="1"/>
</dbReference>
<dbReference type="Pfam" id="PF01943">
    <property type="entry name" value="Polysacc_synt"/>
    <property type="match status" value="1"/>
</dbReference>
<feature type="transmembrane region" description="Helical" evidence="6">
    <location>
        <begin position="314"/>
        <end position="338"/>
    </location>
</feature>
<feature type="transmembrane region" description="Helical" evidence="6">
    <location>
        <begin position="131"/>
        <end position="151"/>
    </location>
</feature>
<keyword evidence="3 6" id="KW-0812">Transmembrane</keyword>
<feature type="transmembrane region" description="Helical" evidence="6">
    <location>
        <begin position="101"/>
        <end position="125"/>
    </location>
</feature>
<reference evidence="7" key="1">
    <citation type="submission" date="2022-06" db="EMBL/GenBank/DDBJ databases">
        <title>Alkalicoccobacillus porphyridii sp. nov., isolated from a marine red alga, Porphyridium purpureum and reclassification of Shouchella plakortidis and Shouchella gibsonii as Alkalicoccobacillus plakortidis comb. nov. and Alkalicoccobacillus gibsonii comb. nov.</title>
        <authorList>
            <person name="Kim K.H."/>
            <person name="Lee J.K."/>
            <person name="Han D.M."/>
            <person name="Baek J.H."/>
            <person name="Jeon C.O."/>
        </authorList>
    </citation>
    <scope>NUCLEOTIDE SEQUENCE</scope>
    <source>
        <strain evidence="7">DSM 19153</strain>
    </source>
</reference>
<evidence type="ECO:0000313" key="8">
    <source>
        <dbReference type="Proteomes" id="UP001203665"/>
    </source>
</evidence>
<name>A0ABT0XJB0_9BACI</name>
<evidence type="ECO:0000256" key="3">
    <source>
        <dbReference type="ARBA" id="ARBA00022692"/>
    </source>
</evidence>
<feature type="transmembrane region" description="Helical" evidence="6">
    <location>
        <begin position="54"/>
        <end position="72"/>
    </location>
</feature>
<evidence type="ECO:0000256" key="5">
    <source>
        <dbReference type="ARBA" id="ARBA00023136"/>
    </source>
</evidence>
<gene>
    <name evidence="7" type="ORF">NDM98_10295</name>
</gene>
<evidence type="ECO:0000256" key="4">
    <source>
        <dbReference type="ARBA" id="ARBA00022989"/>
    </source>
</evidence>
<accession>A0ABT0XJB0</accession>
<sequence>MAQENPVNGMAALKQKLLSGSMWAFLGKASTAVMVLVVNGLITRMLAQADAGLYFLGFNIALFGAYFGLLGLEQTSVKYIAEGMENQKYNQVISVIRRTSFFVACGTILVGGGYYIAAVFLFGPIYPASEIIALSAFIALWIAGNVFHLLLAEYFRGLQDIRFASIFGGFFYNVALIVGLLVLQLVSKAPISLNDVLGVTLASLIVSIITGWVILQFKLRSVKNKPVQNTDLVSNRVLYSTGWPILGVTLSSFLLQQSDLWIVGIVEDTHTVALYGAALKLTAIVMMPIIVLNAVIAPIVAAKNGQGTLRELEPILRLIGGLATLPSVGLVLLFFLFAEQIMSIAFGSIYGGASLFLILLSLKQLGDCVEWCMWDSDDDGRSA</sequence>
<organism evidence="7 8">
    <name type="scientific">Alkalicoccobacillus plakortidis</name>
    <dbReference type="NCBI Taxonomy" id="444060"/>
    <lineage>
        <taxon>Bacteria</taxon>
        <taxon>Bacillati</taxon>
        <taxon>Bacillota</taxon>
        <taxon>Bacilli</taxon>
        <taxon>Bacillales</taxon>
        <taxon>Bacillaceae</taxon>
        <taxon>Alkalicoccobacillus</taxon>
    </lineage>
</organism>
<evidence type="ECO:0000256" key="6">
    <source>
        <dbReference type="SAM" id="Phobius"/>
    </source>
</evidence>
<dbReference type="InterPro" id="IPR002797">
    <property type="entry name" value="Polysacc_synth"/>
</dbReference>
<protein>
    <submittedName>
        <fullName evidence="7">Oligosaccharide flippase family protein</fullName>
    </submittedName>
</protein>
<dbReference type="InterPro" id="IPR050833">
    <property type="entry name" value="Poly_Biosynth_Transport"/>
</dbReference>
<feature type="transmembrane region" description="Helical" evidence="6">
    <location>
        <begin position="21"/>
        <end position="42"/>
    </location>
</feature>
<comment type="caution">
    <text evidence="7">The sequence shown here is derived from an EMBL/GenBank/DDBJ whole genome shotgun (WGS) entry which is preliminary data.</text>
</comment>